<proteinExistence type="predicted"/>
<dbReference type="Proteomes" id="UP000750711">
    <property type="component" value="Unassembled WGS sequence"/>
</dbReference>
<feature type="domain" description="C2H2-type" evidence="2">
    <location>
        <begin position="310"/>
        <end position="331"/>
    </location>
</feature>
<feature type="compositionally biased region" description="Polar residues" evidence="1">
    <location>
        <begin position="466"/>
        <end position="486"/>
    </location>
</feature>
<evidence type="ECO:0000313" key="3">
    <source>
        <dbReference type="EMBL" id="KAH0565218.1"/>
    </source>
</evidence>
<evidence type="ECO:0000256" key="1">
    <source>
        <dbReference type="SAM" id="MobiDB-lite"/>
    </source>
</evidence>
<dbReference type="InterPro" id="IPR013087">
    <property type="entry name" value="Znf_C2H2_type"/>
</dbReference>
<feature type="region of interest" description="Disordered" evidence="1">
    <location>
        <begin position="435"/>
        <end position="489"/>
    </location>
</feature>
<feature type="region of interest" description="Disordered" evidence="1">
    <location>
        <begin position="227"/>
        <end position="246"/>
    </location>
</feature>
<comment type="caution">
    <text evidence="3">The sequence shown here is derived from an EMBL/GenBank/DDBJ whole genome shotgun (WGS) entry which is preliminary data.</text>
</comment>
<dbReference type="EMBL" id="JAGHQM010000122">
    <property type="protein sequence ID" value="KAH0565218.1"/>
    <property type="molecule type" value="Genomic_DNA"/>
</dbReference>
<evidence type="ECO:0000313" key="4">
    <source>
        <dbReference type="Proteomes" id="UP000750711"/>
    </source>
</evidence>
<feature type="compositionally biased region" description="Pro residues" evidence="1">
    <location>
        <begin position="53"/>
        <end position="64"/>
    </location>
</feature>
<name>A0A9P8RT57_9PEZI</name>
<evidence type="ECO:0000259" key="2">
    <source>
        <dbReference type="PROSITE" id="PS00028"/>
    </source>
</evidence>
<organism evidence="3 4">
    <name type="scientific">Trichoglossum hirsutum</name>
    <dbReference type="NCBI Taxonomy" id="265104"/>
    <lineage>
        <taxon>Eukaryota</taxon>
        <taxon>Fungi</taxon>
        <taxon>Dikarya</taxon>
        <taxon>Ascomycota</taxon>
        <taxon>Pezizomycotina</taxon>
        <taxon>Geoglossomycetes</taxon>
        <taxon>Geoglossales</taxon>
        <taxon>Geoglossaceae</taxon>
        <taxon>Trichoglossum</taxon>
    </lineage>
</organism>
<feature type="region of interest" description="Disordered" evidence="1">
    <location>
        <begin position="27"/>
        <end position="93"/>
    </location>
</feature>
<keyword evidence="4" id="KW-1185">Reference proteome</keyword>
<reference evidence="3" key="1">
    <citation type="submission" date="2021-03" db="EMBL/GenBank/DDBJ databases">
        <title>Comparative genomics and phylogenomic investigation of the class Geoglossomycetes provide insights into ecological specialization and systematics.</title>
        <authorList>
            <person name="Melie T."/>
            <person name="Pirro S."/>
            <person name="Miller A.N."/>
            <person name="Quandt A."/>
        </authorList>
    </citation>
    <scope>NUCLEOTIDE SEQUENCE</scope>
    <source>
        <strain evidence="3">CAQ_001_2017</strain>
    </source>
</reference>
<protein>
    <recommendedName>
        <fullName evidence="2">C2H2-type domain-containing protein</fullName>
    </recommendedName>
</protein>
<accession>A0A9P8RT57</accession>
<gene>
    <name evidence="3" type="ORF">GP486_001389</name>
</gene>
<dbReference type="AlphaFoldDB" id="A0A9P8RT57"/>
<feature type="compositionally biased region" description="Polar residues" evidence="1">
    <location>
        <begin position="33"/>
        <end position="42"/>
    </location>
</feature>
<dbReference type="PROSITE" id="PS00028">
    <property type="entry name" value="ZINC_FINGER_C2H2_1"/>
    <property type="match status" value="1"/>
</dbReference>
<sequence length="540" mass="60207">MDVDNRRSPGELRAFYVVALDKGVAEDQPALVRTSTTFQSGSGKPLHDTTIPHLPPPPAPPPPRPPRKLTERPDEAGAVFGEGGTPDSGFGDRQTRRRALRLRIEEELLVLKNILLDFAHGTTDSQGGEDPQRFENPAEPTFESIPWLDSLKEHPYCSIDKGQKMSRLDVWSLKARRPDPHSKPVVSCKNLAKEITEGEEEEALLWEALFRPTHVDETPPTIEIDTAAGTASIKSPSMDTAPRVDTPVHPCSSTIASSSQYTISLIFSDELGSGASTNLTSWSANSSRTSFSHPGSLASHQDYRPRPFQCTFCLRQCEDLQDWKQHEKSQHRQQEWICMPYGPTVEAYDHSICVFCDASDPSATHSSHHNSQPCFSLPVGDRTFVGEEEFKEHLRKVHNQLEVTQYMRDNWWWYPRDDKHYWNCPTRRKDTITANSAMPTSKPRPTPYAMKKSGTNPAPSGAVPQCLTSEPPSISNPAPWAGTSSRPHLLQKNPMRSLALTVAMSSTKMKVGMSMLSILRLIIVLANATPPTRSISRTTW</sequence>